<accession>A0ABN1ZF35</accession>
<evidence type="ECO:0000313" key="4">
    <source>
        <dbReference type="EMBL" id="GAA1494341.1"/>
    </source>
</evidence>
<dbReference type="Proteomes" id="UP001501742">
    <property type="component" value="Unassembled WGS sequence"/>
</dbReference>
<evidence type="ECO:0008006" key="6">
    <source>
        <dbReference type="Google" id="ProtNLM"/>
    </source>
</evidence>
<evidence type="ECO:0000256" key="2">
    <source>
        <dbReference type="ARBA" id="ARBA00022679"/>
    </source>
</evidence>
<proteinExistence type="predicted"/>
<reference evidence="4 5" key="1">
    <citation type="journal article" date="2019" name="Int. J. Syst. Evol. Microbiol.">
        <title>The Global Catalogue of Microorganisms (GCM) 10K type strain sequencing project: providing services to taxonomists for standard genome sequencing and annotation.</title>
        <authorList>
            <consortium name="The Broad Institute Genomics Platform"/>
            <consortium name="The Broad Institute Genome Sequencing Center for Infectious Disease"/>
            <person name="Wu L."/>
            <person name="Ma J."/>
        </authorList>
    </citation>
    <scope>NUCLEOTIDE SEQUENCE [LARGE SCALE GENOMIC DNA]</scope>
    <source>
        <strain evidence="4 5">JCM 12140</strain>
    </source>
</reference>
<dbReference type="EMBL" id="BAAAJX010000016">
    <property type="protein sequence ID" value="GAA1494341.1"/>
    <property type="molecule type" value="Genomic_DNA"/>
</dbReference>
<keyword evidence="3" id="KW-0949">S-adenosyl-L-methionine</keyword>
<comment type="caution">
    <text evidence="4">The sequence shown here is derived from an EMBL/GenBank/DDBJ whole genome shotgun (WGS) entry which is preliminary data.</text>
</comment>
<dbReference type="SUPFAM" id="SSF53335">
    <property type="entry name" value="S-adenosyl-L-methionine-dependent methyltransferases"/>
    <property type="match status" value="1"/>
</dbReference>
<dbReference type="Gene3D" id="3.40.50.150">
    <property type="entry name" value="Vaccinia Virus protein VP39"/>
    <property type="match status" value="1"/>
</dbReference>
<name>A0ABN1ZF35_9MICO</name>
<keyword evidence="5" id="KW-1185">Reference proteome</keyword>
<dbReference type="Pfam" id="PF02086">
    <property type="entry name" value="MethyltransfD12"/>
    <property type="match status" value="1"/>
</dbReference>
<organism evidence="4 5">
    <name type="scientific">Curtobacterium herbarum</name>
    <dbReference type="NCBI Taxonomy" id="150122"/>
    <lineage>
        <taxon>Bacteria</taxon>
        <taxon>Bacillati</taxon>
        <taxon>Actinomycetota</taxon>
        <taxon>Actinomycetes</taxon>
        <taxon>Micrococcales</taxon>
        <taxon>Microbacteriaceae</taxon>
        <taxon>Curtobacterium</taxon>
    </lineage>
</organism>
<gene>
    <name evidence="4" type="ORF">GCM10009627_26870</name>
</gene>
<dbReference type="InterPro" id="IPR012327">
    <property type="entry name" value="MeTrfase_D12"/>
</dbReference>
<protein>
    <recommendedName>
        <fullName evidence="6">DNA methyltransferase</fullName>
    </recommendedName>
</protein>
<evidence type="ECO:0000256" key="3">
    <source>
        <dbReference type="ARBA" id="ARBA00022691"/>
    </source>
</evidence>
<keyword evidence="2" id="KW-0808">Transferase</keyword>
<keyword evidence="1" id="KW-0489">Methyltransferase</keyword>
<dbReference type="InterPro" id="IPR029063">
    <property type="entry name" value="SAM-dependent_MTases_sf"/>
</dbReference>
<evidence type="ECO:0000256" key="1">
    <source>
        <dbReference type="ARBA" id="ARBA00022603"/>
    </source>
</evidence>
<evidence type="ECO:0000313" key="5">
    <source>
        <dbReference type="Proteomes" id="UP001501742"/>
    </source>
</evidence>
<sequence>MANDIQNYSRILVNGYSRRLAISPEDYWEAVQNEAAKYIADGRISRLIEWERAVFKQGDISNIVAMLSRGSKMAHDSSSVWAELGVNVGDDDGLRDLVMTRYYGGIYFSYEQAAWLDAAIAIARRMPRGQADVGLTLAMQFASSLVTSVGGHYAQPVQVLSKAGVPKDRVALKIAQQRAGFNPIGLLLMARKHVSGVSTDLPILGETADFREAIIRHGEDSLIYADPPYTREHYSRFYHVLETIAVGDEPGLSYSNLGGGSMPSKGLYRVQRHQSEFSIVSQAQAAFDDMFEMASRRNAKMLLSYSPTAGGETARPRSVVLPAVLGLAEKHYRKVDLLVIDGARHARLNRRDVSQVAPDGAEVLVFCAP</sequence>